<gene>
    <name evidence="3" type="ORF">SAMN04488104_102745</name>
</gene>
<dbReference type="OrthoDB" id="9790710at2"/>
<accession>A0A1G6UDE2</accession>
<dbReference type="Pfam" id="PF00534">
    <property type="entry name" value="Glycos_transf_1"/>
    <property type="match status" value="1"/>
</dbReference>
<evidence type="ECO:0000259" key="1">
    <source>
        <dbReference type="Pfam" id="PF00534"/>
    </source>
</evidence>
<dbReference type="RefSeq" id="WP_087940170.1">
    <property type="nucleotide sequence ID" value="NZ_FNAC01000027.1"/>
</dbReference>
<dbReference type="InterPro" id="IPR001296">
    <property type="entry name" value="Glyco_trans_1"/>
</dbReference>
<dbReference type="SUPFAM" id="SSF53756">
    <property type="entry name" value="UDP-Glycosyltransferase/glycogen phosphorylase"/>
    <property type="match status" value="1"/>
</dbReference>
<dbReference type="Proteomes" id="UP000199060">
    <property type="component" value="Unassembled WGS sequence"/>
</dbReference>
<protein>
    <submittedName>
        <fullName evidence="3">Glycosyltransferase involved in cell wall bisynthesis</fullName>
    </submittedName>
</protein>
<dbReference type="PANTHER" id="PTHR12526">
    <property type="entry name" value="GLYCOSYLTRANSFERASE"/>
    <property type="match status" value="1"/>
</dbReference>
<evidence type="ECO:0000313" key="4">
    <source>
        <dbReference type="Proteomes" id="UP000199060"/>
    </source>
</evidence>
<dbReference type="NCBIfam" id="NF046085">
    <property type="entry name" value="XrtY_assoc_Gly1"/>
    <property type="match status" value="1"/>
</dbReference>
<feature type="domain" description="Glycosyltransferase subfamily 4-like N-terminal" evidence="2">
    <location>
        <begin position="19"/>
        <end position="139"/>
    </location>
</feature>
<dbReference type="EMBL" id="FNAC01000027">
    <property type="protein sequence ID" value="SDD38607.1"/>
    <property type="molecule type" value="Genomic_DNA"/>
</dbReference>
<sequence>MSLSILHLVASYKPAFIYGGPVVSVSRLCESISIINKVTVYTTTANGEEELDVPVNLTQDVDGVSVYYFKRITKGHSHFSPALLCALWRSVKQFDIVHIHSWWNLVSVLSALICIFRGVKPILSPRGALSVYSFKKSKSSVKKWLHVFLGKHILRNTYLHATTHKEWEECKELLPNWNGFVLPNYLPYEMEAMLEKPVSFARNQEHNPFQILFVGRLHPVKGIELLFNALAKLEFPFKLILVGGGEEDYENELKKQANNVGIASYLYWKGFLQGKEKIEAYQQSDILVLPSYTENFGMVLVEAWTNGLPTVVTKGVGLSSFVKDHQLGWVADHTPESLANAIIASKKQNTKRLSIASNAQKIVCQQFSSAKLTEKYLKAYHQFKMS</sequence>
<keyword evidence="4" id="KW-1185">Reference proteome</keyword>
<evidence type="ECO:0000313" key="3">
    <source>
        <dbReference type="EMBL" id="SDD38607.1"/>
    </source>
</evidence>
<name>A0A1G6UDE2_9BACT</name>
<keyword evidence="3" id="KW-0808">Transferase</keyword>
<dbReference type="InterPro" id="IPR028098">
    <property type="entry name" value="Glyco_trans_4-like_N"/>
</dbReference>
<organism evidence="3 4">
    <name type="scientific">Algoriphagus faecimaris</name>
    <dbReference type="NCBI Taxonomy" id="686796"/>
    <lineage>
        <taxon>Bacteria</taxon>
        <taxon>Pseudomonadati</taxon>
        <taxon>Bacteroidota</taxon>
        <taxon>Cytophagia</taxon>
        <taxon>Cytophagales</taxon>
        <taxon>Cyclobacteriaceae</taxon>
        <taxon>Algoriphagus</taxon>
    </lineage>
</organism>
<evidence type="ECO:0000259" key="2">
    <source>
        <dbReference type="Pfam" id="PF13439"/>
    </source>
</evidence>
<dbReference type="PANTHER" id="PTHR12526:SF637">
    <property type="entry name" value="GLYCOSYLTRANSFERASE EPSF-RELATED"/>
    <property type="match status" value="1"/>
</dbReference>
<proteinExistence type="predicted"/>
<dbReference type="Pfam" id="PF13439">
    <property type="entry name" value="Glyco_transf_4"/>
    <property type="match status" value="1"/>
</dbReference>
<feature type="domain" description="Glycosyl transferase family 1" evidence="1">
    <location>
        <begin position="203"/>
        <end position="361"/>
    </location>
</feature>
<reference evidence="4" key="1">
    <citation type="submission" date="2016-10" db="EMBL/GenBank/DDBJ databases">
        <authorList>
            <person name="Varghese N."/>
            <person name="Submissions S."/>
        </authorList>
    </citation>
    <scope>NUCLEOTIDE SEQUENCE [LARGE SCALE GENOMIC DNA]</scope>
    <source>
        <strain evidence="4">DSM 23095</strain>
    </source>
</reference>
<dbReference type="Gene3D" id="3.40.50.2000">
    <property type="entry name" value="Glycogen Phosphorylase B"/>
    <property type="match status" value="2"/>
</dbReference>
<dbReference type="STRING" id="686796.SAMN04488104_102745"/>
<dbReference type="AlphaFoldDB" id="A0A1G6UDE2"/>
<dbReference type="GO" id="GO:0016757">
    <property type="term" value="F:glycosyltransferase activity"/>
    <property type="evidence" value="ECO:0007669"/>
    <property type="project" value="InterPro"/>
</dbReference>